<dbReference type="GO" id="GO:0003700">
    <property type="term" value="F:DNA-binding transcription factor activity"/>
    <property type="evidence" value="ECO:0007669"/>
    <property type="project" value="InterPro"/>
</dbReference>
<dbReference type="Gene3D" id="1.10.10.10">
    <property type="entry name" value="Winged helix-like DNA-binding domain superfamily/Winged helix DNA-binding domain"/>
    <property type="match status" value="1"/>
</dbReference>
<name>A0A840W359_9ACTN</name>
<evidence type="ECO:0000256" key="3">
    <source>
        <dbReference type="ARBA" id="ARBA00023163"/>
    </source>
</evidence>
<evidence type="ECO:0000313" key="8">
    <source>
        <dbReference type="Proteomes" id="UP000579647"/>
    </source>
</evidence>
<dbReference type="InterPro" id="IPR036388">
    <property type="entry name" value="WH-like_DNA-bd_sf"/>
</dbReference>
<feature type="compositionally biased region" description="Low complexity" evidence="4">
    <location>
        <begin position="70"/>
        <end position="79"/>
    </location>
</feature>
<accession>A0A840W359</accession>
<feature type="domain" description="HTH marR-type" evidence="5">
    <location>
        <begin position="112"/>
        <end position="171"/>
    </location>
</feature>
<organism evidence="7 8">
    <name type="scientific">Nocardiopsis metallicus</name>
    <dbReference type="NCBI Taxonomy" id="179819"/>
    <lineage>
        <taxon>Bacteria</taxon>
        <taxon>Bacillati</taxon>
        <taxon>Actinomycetota</taxon>
        <taxon>Actinomycetes</taxon>
        <taxon>Streptosporangiales</taxon>
        <taxon>Nocardiopsidaceae</taxon>
        <taxon>Nocardiopsis</taxon>
    </lineage>
</organism>
<keyword evidence="2" id="KW-0238">DNA-binding</keyword>
<evidence type="ECO:0000259" key="5">
    <source>
        <dbReference type="Pfam" id="PF12802"/>
    </source>
</evidence>
<dbReference type="InterPro" id="IPR025246">
    <property type="entry name" value="IS30-like_HTH"/>
</dbReference>
<keyword evidence="8" id="KW-1185">Reference proteome</keyword>
<evidence type="ECO:0008006" key="9">
    <source>
        <dbReference type="Google" id="ProtNLM"/>
    </source>
</evidence>
<dbReference type="InterPro" id="IPR036390">
    <property type="entry name" value="WH_DNA-bd_sf"/>
</dbReference>
<feature type="domain" description="Transposase IS30-like HTH" evidence="6">
    <location>
        <begin position="5"/>
        <end position="45"/>
    </location>
</feature>
<evidence type="ECO:0000259" key="6">
    <source>
        <dbReference type="Pfam" id="PF13936"/>
    </source>
</evidence>
<dbReference type="Proteomes" id="UP000579647">
    <property type="component" value="Unassembled WGS sequence"/>
</dbReference>
<keyword evidence="3" id="KW-0804">Transcription</keyword>
<dbReference type="PANTHER" id="PTHR38465:SF2">
    <property type="entry name" value="HTH-TYPE TRANSCRIPTIONAL REGULATOR MMPR5"/>
    <property type="match status" value="1"/>
</dbReference>
<evidence type="ECO:0000256" key="1">
    <source>
        <dbReference type="ARBA" id="ARBA00023015"/>
    </source>
</evidence>
<dbReference type="InterPro" id="IPR052362">
    <property type="entry name" value="HTH-GbsR_regulator"/>
</dbReference>
<gene>
    <name evidence="7" type="ORF">HNR07_001649</name>
</gene>
<sequence length="245" mass="26692">MPGARLTAGERARIADGLRARQSCAAIARQLRRPTSTVTREVARNGGRSGYAPERAQQATDQRARRGRSATPGRAHAAPRPAPQPAESGPGLGPGAVRDFAEDFASVIMLAGTPRMPARVLAHLLVTDTGALGARELCDRLSASPGAISKAVRFLEAFSLVRRERPPGQRRDLYRFSGDWVQTFARREELFAPWEDGARRGAHLLGPRTPAGARMAELAHFMRIVRGTIVQVRERWRRARPGPGS</sequence>
<dbReference type="Pfam" id="PF12802">
    <property type="entry name" value="MarR_2"/>
    <property type="match status" value="1"/>
</dbReference>
<evidence type="ECO:0000256" key="2">
    <source>
        <dbReference type="ARBA" id="ARBA00023125"/>
    </source>
</evidence>
<feature type="region of interest" description="Disordered" evidence="4">
    <location>
        <begin position="31"/>
        <end position="95"/>
    </location>
</feature>
<evidence type="ECO:0000256" key="4">
    <source>
        <dbReference type="SAM" id="MobiDB-lite"/>
    </source>
</evidence>
<dbReference type="PANTHER" id="PTHR38465">
    <property type="entry name" value="HTH-TYPE TRANSCRIPTIONAL REGULATOR MJ1563-RELATED"/>
    <property type="match status" value="1"/>
</dbReference>
<dbReference type="InterPro" id="IPR000835">
    <property type="entry name" value="HTH_MarR-typ"/>
</dbReference>
<dbReference type="EMBL" id="JACHDO010000001">
    <property type="protein sequence ID" value="MBB5490512.1"/>
    <property type="molecule type" value="Genomic_DNA"/>
</dbReference>
<dbReference type="RefSeq" id="WP_184363967.1">
    <property type="nucleotide sequence ID" value="NZ_BAAAKM010000017.1"/>
</dbReference>
<dbReference type="AlphaFoldDB" id="A0A840W359"/>
<evidence type="ECO:0000313" key="7">
    <source>
        <dbReference type="EMBL" id="MBB5490512.1"/>
    </source>
</evidence>
<reference evidence="7 8" key="1">
    <citation type="submission" date="2020-08" db="EMBL/GenBank/DDBJ databases">
        <title>Sequencing the genomes of 1000 actinobacteria strains.</title>
        <authorList>
            <person name="Klenk H.-P."/>
        </authorList>
    </citation>
    <scope>NUCLEOTIDE SEQUENCE [LARGE SCALE GENOMIC DNA]</scope>
    <source>
        <strain evidence="7 8">DSM 44598</strain>
    </source>
</reference>
<comment type="caution">
    <text evidence="7">The sequence shown here is derived from an EMBL/GenBank/DDBJ whole genome shotgun (WGS) entry which is preliminary data.</text>
</comment>
<dbReference type="SUPFAM" id="SSF46785">
    <property type="entry name" value="Winged helix' DNA-binding domain"/>
    <property type="match status" value="1"/>
</dbReference>
<keyword evidence="1" id="KW-0805">Transcription regulation</keyword>
<dbReference type="GO" id="GO:0003677">
    <property type="term" value="F:DNA binding"/>
    <property type="evidence" value="ECO:0007669"/>
    <property type="project" value="UniProtKB-KW"/>
</dbReference>
<dbReference type="Pfam" id="PF13936">
    <property type="entry name" value="HTH_38"/>
    <property type="match status" value="1"/>
</dbReference>
<proteinExistence type="predicted"/>
<protein>
    <recommendedName>
        <fullName evidence="9">MarR family transcriptional regulator</fullName>
    </recommendedName>
</protein>